<organism evidence="2 3">
    <name type="scientific">Ruminococcus champanellensis (strain DSM 18848 / JCM 17042 / KCTC 15320 / 18P13)</name>
    <dbReference type="NCBI Taxonomy" id="213810"/>
    <lineage>
        <taxon>Bacteria</taxon>
        <taxon>Bacillati</taxon>
        <taxon>Bacillota</taxon>
        <taxon>Clostridia</taxon>
        <taxon>Eubacteriales</taxon>
        <taxon>Oscillospiraceae</taxon>
        <taxon>Ruminococcus</taxon>
    </lineage>
</organism>
<dbReference type="AlphaFoldDB" id="D4LBX3"/>
<evidence type="ECO:0000313" key="2">
    <source>
        <dbReference type="EMBL" id="CBL17118.1"/>
    </source>
</evidence>
<keyword evidence="3" id="KW-1185">Reference proteome</keyword>
<feature type="transmembrane region" description="Helical" evidence="1">
    <location>
        <begin position="12"/>
        <end position="31"/>
    </location>
</feature>
<keyword evidence="1" id="KW-0812">Transmembrane</keyword>
<evidence type="ECO:0000313" key="3">
    <source>
        <dbReference type="Proteomes" id="UP000007054"/>
    </source>
</evidence>
<name>D4LBX3_RUMC1</name>
<feature type="transmembrane region" description="Helical" evidence="1">
    <location>
        <begin position="43"/>
        <end position="62"/>
    </location>
</feature>
<protein>
    <submittedName>
        <fullName evidence="2">Uncharacterized protein</fullName>
    </submittedName>
</protein>
<proteinExistence type="predicted"/>
<keyword evidence="1" id="KW-1133">Transmembrane helix</keyword>
<dbReference type="GeneID" id="83155707"/>
<reference evidence="2" key="2">
    <citation type="submission" date="2010-03" db="EMBL/GenBank/DDBJ databases">
        <authorList>
            <person name="Pajon A."/>
        </authorList>
    </citation>
    <scope>NUCLEOTIDE SEQUENCE</scope>
    <source>
        <strain evidence="2">Type strain: 18P13</strain>
    </source>
</reference>
<dbReference type="PATRIC" id="fig|213810.4.peg.851"/>
<accession>D4LBX3</accession>
<gene>
    <name evidence="2" type="ordered locus">RUM_09470</name>
</gene>
<dbReference type="Proteomes" id="UP000007054">
    <property type="component" value="Chromosome"/>
</dbReference>
<evidence type="ECO:0000256" key="1">
    <source>
        <dbReference type="SAM" id="Phobius"/>
    </source>
</evidence>
<sequence>MNQVVPMGYAKTRMGTSLAVVIATGTGLLTWLFVKNGAAFSDVKYFCMVAAALILVCVFSDVTKNRKCRARISHMQFMLSCPSVVGEVREIKRIPYFFGREFRENPKVYAKGRNVVYRIVAVFHSPVTGQEEVVVSEPYSCNIAAAVQNHAVTVHYSKDGQYWIEL</sequence>
<reference evidence="2" key="1">
    <citation type="submission" date="2010-03" db="EMBL/GenBank/DDBJ databases">
        <title>The genome sequence of Ruminococcus sp. 18P13.</title>
        <authorList>
            <consortium name="metaHIT consortium -- http://www.metahit.eu/"/>
            <person name="Pajon A."/>
            <person name="Turner K."/>
            <person name="Parkhill J."/>
            <person name="Bernalier A."/>
        </authorList>
    </citation>
    <scope>NUCLEOTIDE SEQUENCE [LARGE SCALE GENOMIC DNA]</scope>
    <source>
        <strain evidence="2">Type strain: 18P13</strain>
    </source>
</reference>
<keyword evidence="1" id="KW-0472">Membrane</keyword>
<dbReference type="HOGENOM" id="CLU_1601484_0_0_9"/>
<dbReference type="RefSeq" id="WP_015558025.1">
    <property type="nucleotide sequence ID" value="NC_021039.1"/>
</dbReference>
<dbReference type="EMBL" id="FP929052">
    <property type="protein sequence ID" value="CBL17118.1"/>
    <property type="molecule type" value="Genomic_DNA"/>
</dbReference>
<dbReference type="KEGG" id="rch:RUM_09470"/>